<proteinExistence type="predicted"/>
<sequence length="245" mass="27100">MFFEHQGGYSVVTSEQSHHTTSSVSLPTSLKEVATHELRRRIFAGHLRPGVKIDQDALAAELGISKLPIREAVSALEGEGFINIAPRRGAYVASLSPDDIRDQYWMLGEISGLAAERAAQNLSETDFSTLQQLATAMESCESDDEQEQLHFEFHRVINIAAKSSRLTSVLRVLGSSIPRGFAEFDAASAELTHREHRKILKLLKTGKGSQARVAVEDHFARQAEQTVAMLTERGFWGLDPGSWTR</sequence>
<dbReference type="Gene3D" id="1.10.10.10">
    <property type="entry name" value="Winged helix-like DNA-binding domain superfamily/Winged helix DNA-binding domain"/>
    <property type="match status" value="1"/>
</dbReference>
<dbReference type="SUPFAM" id="SSF48008">
    <property type="entry name" value="GntR ligand-binding domain-like"/>
    <property type="match status" value="1"/>
</dbReference>
<protein>
    <submittedName>
        <fullName evidence="6">GntR family transcriptional regulator</fullName>
    </submittedName>
</protein>
<dbReference type="InterPro" id="IPR011711">
    <property type="entry name" value="GntR_C"/>
</dbReference>
<dbReference type="InterPro" id="IPR000524">
    <property type="entry name" value="Tscrpt_reg_HTH_GntR"/>
</dbReference>
<dbReference type="SMART" id="SM00345">
    <property type="entry name" value="HTH_GNTR"/>
    <property type="match status" value="1"/>
</dbReference>
<keyword evidence="3" id="KW-0804">Transcription</keyword>
<dbReference type="SMART" id="SM00895">
    <property type="entry name" value="FCD"/>
    <property type="match status" value="1"/>
</dbReference>
<evidence type="ECO:0000256" key="3">
    <source>
        <dbReference type="ARBA" id="ARBA00023163"/>
    </source>
</evidence>
<feature type="region of interest" description="Disordered" evidence="4">
    <location>
        <begin position="1"/>
        <end position="25"/>
    </location>
</feature>
<dbReference type="EMBL" id="JAUTXY010000026">
    <property type="protein sequence ID" value="MEE2062016.1"/>
    <property type="molecule type" value="Genomic_DNA"/>
</dbReference>
<dbReference type="Gene3D" id="1.20.120.530">
    <property type="entry name" value="GntR ligand-binding domain-like"/>
    <property type="match status" value="1"/>
</dbReference>
<evidence type="ECO:0000256" key="2">
    <source>
        <dbReference type="ARBA" id="ARBA00023125"/>
    </source>
</evidence>
<dbReference type="Pfam" id="PF00392">
    <property type="entry name" value="GntR"/>
    <property type="match status" value="1"/>
</dbReference>
<dbReference type="SUPFAM" id="SSF46785">
    <property type="entry name" value="Winged helix' DNA-binding domain"/>
    <property type="match status" value="1"/>
</dbReference>
<evidence type="ECO:0000313" key="6">
    <source>
        <dbReference type="EMBL" id="MEE2062016.1"/>
    </source>
</evidence>
<evidence type="ECO:0000313" key="7">
    <source>
        <dbReference type="Proteomes" id="UP001336020"/>
    </source>
</evidence>
<evidence type="ECO:0000256" key="1">
    <source>
        <dbReference type="ARBA" id="ARBA00023015"/>
    </source>
</evidence>
<dbReference type="Proteomes" id="UP001336020">
    <property type="component" value="Unassembled WGS sequence"/>
</dbReference>
<evidence type="ECO:0000259" key="5">
    <source>
        <dbReference type="PROSITE" id="PS50949"/>
    </source>
</evidence>
<organism evidence="6 7">
    <name type="scientific">Rhodococcus artemisiae</name>
    <dbReference type="NCBI Taxonomy" id="714159"/>
    <lineage>
        <taxon>Bacteria</taxon>
        <taxon>Bacillati</taxon>
        <taxon>Actinomycetota</taxon>
        <taxon>Actinomycetes</taxon>
        <taxon>Mycobacteriales</taxon>
        <taxon>Nocardiaceae</taxon>
        <taxon>Rhodococcus</taxon>
    </lineage>
</organism>
<gene>
    <name evidence="6" type="ORF">Q7514_31265</name>
</gene>
<dbReference type="RefSeq" id="WP_330137146.1">
    <property type="nucleotide sequence ID" value="NZ_JAUTXY010000026.1"/>
</dbReference>
<keyword evidence="7" id="KW-1185">Reference proteome</keyword>
<dbReference type="PROSITE" id="PS50949">
    <property type="entry name" value="HTH_GNTR"/>
    <property type="match status" value="1"/>
</dbReference>
<feature type="domain" description="HTH gntR-type" evidence="5">
    <location>
        <begin position="28"/>
        <end position="95"/>
    </location>
</feature>
<keyword evidence="1" id="KW-0805">Transcription regulation</keyword>
<dbReference type="CDD" id="cd07377">
    <property type="entry name" value="WHTH_GntR"/>
    <property type="match status" value="1"/>
</dbReference>
<accession>A0ABU7LKB3</accession>
<dbReference type="PANTHER" id="PTHR43537:SF24">
    <property type="entry name" value="GLUCONATE OPERON TRANSCRIPTIONAL REPRESSOR"/>
    <property type="match status" value="1"/>
</dbReference>
<evidence type="ECO:0000256" key="4">
    <source>
        <dbReference type="SAM" id="MobiDB-lite"/>
    </source>
</evidence>
<dbReference type="Pfam" id="PF07729">
    <property type="entry name" value="FCD"/>
    <property type="match status" value="1"/>
</dbReference>
<keyword evidence="2" id="KW-0238">DNA-binding</keyword>
<dbReference type="PANTHER" id="PTHR43537">
    <property type="entry name" value="TRANSCRIPTIONAL REGULATOR, GNTR FAMILY"/>
    <property type="match status" value="1"/>
</dbReference>
<name>A0ABU7LKB3_9NOCA</name>
<dbReference type="InterPro" id="IPR036388">
    <property type="entry name" value="WH-like_DNA-bd_sf"/>
</dbReference>
<feature type="compositionally biased region" description="Polar residues" evidence="4">
    <location>
        <begin position="11"/>
        <end position="25"/>
    </location>
</feature>
<dbReference type="InterPro" id="IPR036390">
    <property type="entry name" value="WH_DNA-bd_sf"/>
</dbReference>
<reference evidence="6 7" key="1">
    <citation type="submission" date="2023-07" db="EMBL/GenBank/DDBJ databases">
        <authorList>
            <person name="Girao M."/>
            <person name="Carvalho M.F."/>
        </authorList>
    </citation>
    <scope>NUCLEOTIDE SEQUENCE [LARGE SCALE GENOMIC DNA]</scope>
    <source>
        <strain evidence="6 7">YIM65754</strain>
    </source>
</reference>
<comment type="caution">
    <text evidence="6">The sequence shown here is derived from an EMBL/GenBank/DDBJ whole genome shotgun (WGS) entry which is preliminary data.</text>
</comment>
<dbReference type="InterPro" id="IPR008920">
    <property type="entry name" value="TF_FadR/GntR_C"/>
</dbReference>